<dbReference type="EMBL" id="CP028130">
    <property type="protein sequence ID" value="AZZ56774.1"/>
    <property type="molecule type" value="Genomic_DNA"/>
</dbReference>
<sequence>MSDARGPTVRFVTGTVYYLPERTGMMTCDHPRWVCLARKEPQCATLRGRFFEIGAPDEGEGDYLLTVWEKGQPIGHILHTDPPSYRPCGGGAPQQVNGMEDLLELLVPRLS</sequence>
<proteinExistence type="predicted"/>
<gene>
    <name evidence="1" type="ORF">C7V51_13490</name>
</gene>
<dbReference type="Proteomes" id="UP000283946">
    <property type="component" value="Chromosome"/>
</dbReference>
<organism evidence="1 2">
    <name type="scientific">Rathayibacter iranicus</name>
    <dbReference type="NCBI Taxonomy" id="59737"/>
    <lineage>
        <taxon>Bacteria</taxon>
        <taxon>Bacillati</taxon>
        <taxon>Actinomycetota</taxon>
        <taxon>Actinomycetes</taxon>
        <taxon>Micrococcales</taxon>
        <taxon>Microbacteriaceae</taxon>
        <taxon>Rathayibacter</taxon>
    </lineage>
</organism>
<protein>
    <submittedName>
        <fullName evidence="1">Uncharacterized protein</fullName>
    </submittedName>
</protein>
<accession>A0AAD1ENR9</accession>
<evidence type="ECO:0000313" key="2">
    <source>
        <dbReference type="Proteomes" id="UP000283946"/>
    </source>
</evidence>
<reference evidence="1 2" key="1">
    <citation type="submission" date="2018-03" db="EMBL/GenBank/DDBJ databases">
        <title>Bacteriophage NCPPB3778 and a type I-E CRISPR drive the evolution of the US Biological Select Agent, Rathayibacter toxicus.</title>
        <authorList>
            <person name="Davis E.W.II."/>
            <person name="Tabima J.F."/>
            <person name="Weisberg A.J."/>
            <person name="Dantas Lopes L."/>
            <person name="Wiseman M.S."/>
            <person name="Wiseman M.S."/>
            <person name="Pupko T."/>
            <person name="Belcher M.S."/>
            <person name="Sechler A.J."/>
            <person name="Tancos M.A."/>
            <person name="Schroeder B.K."/>
            <person name="Murray T.D."/>
            <person name="Luster D.G."/>
            <person name="Schneider W.L."/>
            <person name="Rogers E."/>
            <person name="Andreote F.D."/>
            <person name="Grunwald N.J."/>
            <person name="Putnam M.L."/>
            <person name="Chang J.H."/>
        </authorList>
    </citation>
    <scope>NUCLEOTIDE SEQUENCE [LARGE SCALE GENOMIC DNA]</scope>
    <source>
        <strain evidence="1 2">NCCPB 2253</strain>
    </source>
</reference>
<dbReference type="KEGG" id="ria:C7V51_13490"/>
<dbReference type="RefSeq" id="WP_104265987.1">
    <property type="nucleotide sequence ID" value="NZ_CP028130.1"/>
</dbReference>
<evidence type="ECO:0000313" key="1">
    <source>
        <dbReference type="EMBL" id="AZZ56774.1"/>
    </source>
</evidence>
<name>A0AAD1ENR9_9MICO</name>
<dbReference type="AlphaFoldDB" id="A0AAD1ENR9"/>